<proteinExistence type="predicted"/>
<sequence>MALDSPFQRSGNQSTALDFFFIIFNFFWGLKAKVQNFISRQTTNLELHLEANHFKSGRNGPWYFEVQNSNLKWTKVHMKLRLYSKSKKLSIIDTNFKGPEPLLRQTSYLKAHSFLDANKRWGRIKVRVGSKKLKLFVEIRPTGTMSKPLTTI</sequence>
<gene>
    <name evidence="2" type="ORF">RclHR1_23200004</name>
</gene>
<dbReference type="Proteomes" id="UP000247702">
    <property type="component" value="Unassembled WGS sequence"/>
</dbReference>
<evidence type="ECO:0000313" key="2">
    <source>
        <dbReference type="EMBL" id="GBB94271.1"/>
    </source>
</evidence>
<evidence type="ECO:0000256" key="1">
    <source>
        <dbReference type="SAM" id="Phobius"/>
    </source>
</evidence>
<accession>A0A2Z6RBF7</accession>
<evidence type="ECO:0000313" key="3">
    <source>
        <dbReference type="Proteomes" id="UP000247702"/>
    </source>
</evidence>
<name>A0A2Z6RBF7_9GLOM</name>
<comment type="caution">
    <text evidence="2">The sequence shown here is derived from an EMBL/GenBank/DDBJ whole genome shotgun (WGS) entry which is preliminary data.</text>
</comment>
<feature type="transmembrane region" description="Helical" evidence="1">
    <location>
        <begin position="12"/>
        <end position="30"/>
    </location>
</feature>
<reference evidence="2 3" key="1">
    <citation type="submission" date="2017-11" db="EMBL/GenBank/DDBJ databases">
        <title>The genome of Rhizophagus clarus HR1 reveals common genetic basis of auxotrophy among arbuscular mycorrhizal fungi.</title>
        <authorList>
            <person name="Kobayashi Y."/>
        </authorList>
    </citation>
    <scope>NUCLEOTIDE SEQUENCE [LARGE SCALE GENOMIC DNA]</scope>
    <source>
        <strain evidence="2 3">HR1</strain>
    </source>
</reference>
<dbReference type="AlphaFoldDB" id="A0A2Z6RBF7"/>
<keyword evidence="1" id="KW-0812">Transmembrane</keyword>
<dbReference type="EMBL" id="BEXD01001470">
    <property type="protein sequence ID" value="GBB94271.1"/>
    <property type="molecule type" value="Genomic_DNA"/>
</dbReference>
<organism evidence="2 3">
    <name type="scientific">Rhizophagus clarus</name>
    <dbReference type="NCBI Taxonomy" id="94130"/>
    <lineage>
        <taxon>Eukaryota</taxon>
        <taxon>Fungi</taxon>
        <taxon>Fungi incertae sedis</taxon>
        <taxon>Mucoromycota</taxon>
        <taxon>Glomeromycotina</taxon>
        <taxon>Glomeromycetes</taxon>
        <taxon>Glomerales</taxon>
        <taxon>Glomeraceae</taxon>
        <taxon>Rhizophagus</taxon>
    </lineage>
</organism>
<keyword evidence="1" id="KW-1133">Transmembrane helix</keyword>
<keyword evidence="1" id="KW-0472">Membrane</keyword>
<keyword evidence="3" id="KW-1185">Reference proteome</keyword>
<protein>
    <submittedName>
        <fullName evidence="2">Uncharacterized protein</fullName>
    </submittedName>
</protein>